<dbReference type="PROSITE" id="PS50005">
    <property type="entry name" value="TPR"/>
    <property type="match status" value="1"/>
</dbReference>
<organism evidence="4 5">
    <name type="scientific">Acrocarpospora corrugata</name>
    <dbReference type="NCBI Taxonomy" id="35763"/>
    <lineage>
        <taxon>Bacteria</taxon>
        <taxon>Bacillati</taxon>
        <taxon>Actinomycetota</taxon>
        <taxon>Actinomycetes</taxon>
        <taxon>Streptosporangiales</taxon>
        <taxon>Streptosporangiaceae</taxon>
        <taxon>Acrocarpospora</taxon>
    </lineage>
</organism>
<feature type="coiled-coil region" evidence="2">
    <location>
        <begin position="447"/>
        <end position="474"/>
    </location>
</feature>
<dbReference type="AlphaFoldDB" id="A0A5M3W182"/>
<dbReference type="SMART" id="SM00028">
    <property type="entry name" value="TPR"/>
    <property type="match status" value="4"/>
</dbReference>
<keyword evidence="5" id="KW-1185">Reference proteome</keyword>
<evidence type="ECO:0000313" key="5">
    <source>
        <dbReference type="Proteomes" id="UP000334990"/>
    </source>
</evidence>
<dbReference type="Gene3D" id="3.40.50.300">
    <property type="entry name" value="P-loop containing nucleotide triphosphate hydrolases"/>
    <property type="match status" value="1"/>
</dbReference>
<evidence type="ECO:0000259" key="3">
    <source>
        <dbReference type="Pfam" id="PF20703"/>
    </source>
</evidence>
<evidence type="ECO:0000256" key="2">
    <source>
        <dbReference type="SAM" id="Coils"/>
    </source>
</evidence>
<feature type="repeat" description="TPR" evidence="1">
    <location>
        <begin position="553"/>
        <end position="586"/>
    </location>
</feature>
<dbReference type="Gene3D" id="1.25.40.10">
    <property type="entry name" value="Tetratricopeptide repeat domain"/>
    <property type="match status" value="1"/>
</dbReference>
<proteinExistence type="predicted"/>
<dbReference type="SUPFAM" id="SSF48452">
    <property type="entry name" value="TPR-like"/>
    <property type="match status" value="1"/>
</dbReference>
<gene>
    <name evidence="4" type="ORF">Acor_45600</name>
</gene>
<keyword evidence="1" id="KW-0802">TPR repeat</keyword>
<dbReference type="InterPro" id="IPR011990">
    <property type="entry name" value="TPR-like_helical_dom_sf"/>
</dbReference>
<sequence length="675" mass="74119">MDNPYVGLQPFDADHAERFFGRSRESRELADLWCSNQLVILYGPSGIGKTSLLRAGALPRLRRDHVDLLPVGRAVPASVLPAPTVSAHNPFTFSLLSSWSPSDSPVGLAGKTISDFLLARPAKKHRYGDDLPLFAAIDQFEEVLIATSVWRKQADDFMIELSRATKDVPHLRLLISIREDAVAAVLPYEASLAGHARARMRLLALGPDEAVAAVVGPVGDTPRSFEGDAADSLVRDLRTVRTRNTLGELAAVQTDEVEPWQLQVVCAALWEGLPEDRTVITEEDIRAFGDVSLALMGLYERTVAILASEFDTPEDLLRKWLEESFITEHGTRAQAYEGRDQTRGMPNQVARAFERHHILRSERRSGARWYELQHDRLIEPVQQANHPWAGATLSRGTIEPRAADYQRSAEAALAEGDFTSAARYATQCVRTAERGTDSLALRIAAEANSLLGDIAFLQSHLDEAERRYSDAIRQFAAVSAWSAVARLQQAVGRIELERRLPDRALEQFQAALKHLPNDNSIRIDLGRASWHLGRLAAARSLFNSVLVTTPDHAEALANRTEVLADLGDYQAARADFERLRRLHPSRASAPAIRAAHALALAGSGRLDEAQTIMNEAVADAPDSGPVLLHAAEVAHLAGDTARVKILVLRALDSSSPPLFAHEFGRARAMLGPLNR</sequence>
<name>A0A5M3W182_9ACTN</name>
<keyword evidence="2" id="KW-0175">Coiled coil</keyword>
<dbReference type="Pfam" id="PF13432">
    <property type="entry name" value="TPR_16"/>
    <property type="match status" value="2"/>
</dbReference>
<dbReference type="OrthoDB" id="3204522at2"/>
<evidence type="ECO:0000256" key="1">
    <source>
        <dbReference type="PROSITE-ProRule" id="PRU00339"/>
    </source>
</evidence>
<dbReference type="InterPro" id="IPR027417">
    <property type="entry name" value="P-loop_NTPase"/>
</dbReference>
<dbReference type="PANTHER" id="PTHR47691:SF3">
    <property type="entry name" value="HTH-TYPE TRANSCRIPTIONAL REGULATOR RV0890C-RELATED"/>
    <property type="match status" value="1"/>
</dbReference>
<dbReference type="Pfam" id="PF20703">
    <property type="entry name" value="nSTAND1"/>
    <property type="match status" value="1"/>
</dbReference>
<dbReference type="InterPro" id="IPR019734">
    <property type="entry name" value="TPR_rpt"/>
</dbReference>
<dbReference type="PANTHER" id="PTHR47691">
    <property type="entry name" value="REGULATOR-RELATED"/>
    <property type="match status" value="1"/>
</dbReference>
<feature type="domain" description="Novel STAND NTPase 1" evidence="3">
    <location>
        <begin position="4"/>
        <end position="379"/>
    </location>
</feature>
<dbReference type="SUPFAM" id="SSF52540">
    <property type="entry name" value="P-loop containing nucleoside triphosphate hydrolases"/>
    <property type="match status" value="1"/>
</dbReference>
<comment type="caution">
    <text evidence="4">The sequence shown here is derived from an EMBL/GenBank/DDBJ whole genome shotgun (WGS) entry which is preliminary data.</text>
</comment>
<dbReference type="EMBL" id="BLAD01000059">
    <property type="protein sequence ID" value="GES02494.1"/>
    <property type="molecule type" value="Genomic_DNA"/>
</dbReference>
<protein>
    <recommendedName>
        <fullName evidence="3">Novel STAND NTPase 1 domain-containing protein</fullName>
    </recommendedName>
</protein>
<reference evidence="4 5" key="1">
    <citation type="submission" date="2019-10" db="EMBL/GenBank/DDBJ databases">
        <title>Whole genome shotgun sequence of Acrocarpospora corrugata NBRC 13972.</title>
        <authorList>
            <person name="Ichikawa N."/>
            <person name="Kimura A."/>
            <person name="Kitahashi Y."/>
            <person name="Komaki H."/>
            <person name="Oguchi A."/>
        </authorList>
    </citation>
    <scope>NUCLEOTIDE SEQUENCE [LARGE SCALE GENOMIC DNA]</scope>
    <source>
        <strain evidence="4 5">NBRC 13972</strain>
    </source>
</reference>
<accession>A0A5M3W182</accession>
<evidence type="ECO:0000313" key="4">
    <source>
        <dbReference type="EMBL" id="GES02494.1"/>
    </source>
</evidence>
<dbReference type="Proteomes" id="UP000334990">
    <property type="component" value="Unassembled WGS sequence"/>
</dbReference>
<dbReference type="InterPro" id="IPR049052">
    <property type="entry name" value="nSTAND1"/>
</dbReference>
<dbReference type="RefSeq" id="WP_155338718.1">
    <property type="nucleotide sequence ID" value="NZ_BAAABN010000077.1"/>
</dbReference>